<gene>
    <name evidence="1" type="ORF">ISO4_01369</name>
</gene>
<dbReference type="EMBL" id="ARXR01000008">
    <property type="protein sequence ID" value="MBF5052767.1"/>
    <property type="molecule type" value="Genomic_DNA"/>
</dbReference>
<evidence type="ECO:0000313" key="1">
    <source>
        <dbReference type="EMBL" id="MBF5052767.1"/>
    </source>
</evidence>
<dbReference type="Proteomes" id="UP000644441">
    <property type="component" value="Unassembled WGS sequence"/>
</dbReference>
<keyword evidence="2" id="KW-1185">Reference proteome</keyword>
<protein>
    <submittedName>
        <fullName evidence="1">Uncharacterized protein</fullName>
    </submittedName>
</protein>
<proteinExistence type="predicted"/>
<reference evidence="1 2" key="1">
    <citation type="submission" date="2012-09" db="EMBL/GenBank/DDBJ databases">
        <title>Genome Sequence of alkane-degrading Bacterium Alcanivorax venustensis ISO4.</title>
        <authorList>
            <person name="Lai Q."/>
            <person name="Shao Z."/>
        </authorList>
    </citation>
    <scope>NUCLEOTIDE SEQUENCE [LARGE SCALE GENOMIC DNA]</scope>
    <source>
        <strain evidence="1 2">ISO4</strain>
    </source>
</reference>
<sequence length="95" mass="10824">MGFINRHILSRTVHFACRSMNNPLNTILKGSLTYVQRSFDIGINIAVRRHIGIWNGDQSRQMIDDIDILGDMLAIVWVTDITVKHLNGVQTTYVL</sequence>
<name>A0ABS0AF71_9GAMM</name>
<organism evidence="1 2">
    <name type="scientific">Alloalcanivorax venustensis ISO4</name>
    <dbReference type="NCBI Taxonomy" id="1177184"/>
    <lineage>
        <taxon>Bacteria</taxon>
        <taxon>Pseudomonadati</taxon>
        <taxon>Pseudomonadota</taxon>
        <taxon>Gammaproteobacteria</taxon>
        <taxon>Oceanospirillales</taxon>
        <taxon>Alcanivoracaceae</taxon>
        <taxon>Alloalcanivorax</taxon>
    </lineage>
</organism>
<evidence type="ECO:0000313" key="2">
    <source>
        <dbReference type="Proteomes" id="UP000644441"/>
    </source>
</evidence>
<accession>A0ABS0AF71</accession>
<comment type="caution">
    <text evidence="1">The sequence shown here is derived from an EMBL/GenBank/DDBJ whole genome shotgun (WGS) entry which is preliminary data.</text>
</comment>